<organism evidence="1 2">
    <name type="scientific">Xenorhabdus aichiensis</name>
    <dbReference type="NCBI Taxonomy" id="3025874"/>
    <lineage>
        <taxon>Bacteria</taxon>
        <taxon>Pseudomonadati</taxon>
        <taxon>Pseudomonadota</taxon>
        <taxon>Gammaproteobacteria</taxon>
        <taxon>Enterobacterales</taxon>
        <taxon>Morganellaceae</taxon>
        <taxon>Xenorhabdus</taxon>
    </lineage>
</organism>
<dbReference type="RefSeq" id="WP_273581148.1">
    <property type="nucleotide sequence ID" value="NZ_JAQRFO010000063.1"/>
</dbReference>
<keyword evidence="2" id="KW-1185">Reference proteome</keyword>
<proteinExistence type="predicted"/>
<sequence>MDTVVGTNAGKACATCDTPPSCTHKYEIKGEEGTHISFPKEHKIFEVVNIISEHREYTLTSELTPVKCISEKPDCPSTHIYSQDNKAHFELTPKNKKQTYTIKNNAVLPEIDIWDKIRNLFTSWDDSIEKTTYYSQTTDCSGLVQSSQINVYPKYSLSASIELGVGSNAKDYNQASRSDYTREEFEQLKKELKVEKWSEIGKYIHARKYKLDVGYKTQFFDEEIPYEFTLYEKNKNVWNHKNSITQKLRRSVENMGNHLLKKAGGSFGIKEVSLNGPNISIKGKKEFVIINSHPDFEYNWRLSLAPLLGVKITLDIINVILAIIGSPKAGSYWQEFREEMENQINKLEDHENKLAAGGICYFDLVITGNLLNASGNLIRKEQKTQLIGKFGSSLKLEIKGGVIAGARFFFVEGLFSAYGGAEAEISTDLICDASGLAICFAHEAVKLVGKVQFKAGYSRENDNNSISQSREKGANKKNTPINISLIDTELIISEGDKSEPIYLFEF</sequence>
<comment type="caution">
    <text evidence="1">The sequence shown here is derived from an EMBL/GenBank/DDBJ whole genome shotgun (WGS) entry which is preliminary data.</text>
</comment>
<protein>
    <submittedName>
        <fullName evidence="1">Uncharacterized protein</fullName>
    </submittedName>
</protein>
<dbReference type="EMBL" id="JAQRFO010000063">
    <property type="protein sequence ID" value="MDC9623722.1"/>
    <property type="molecule type" value="Genomic_DNA"/>
</dbReference>
<evidence type="ECO:0000313" key="1">
    <source>
        <dbReference type="EMBL" id="MDC9623722.1"/>
    </source>
</evidence>
<accession>A0ABT5M7P1</accession>
<evidence type="ECO:0000313" key="2">
    <source>
        <dbReference type="Proteomes" id="UP001214757"/>
    </source>
</evidence>
<dbReference type="Proteomes" id="UP001214757">
    <property type="component" value="Unassembled WGS sequence"/>
</dbReference>
<reference evidence="1 2" key="1">
    <citation type="submission" date="2023-02" db="EMBL/GenBank/DDBJ databases">
        <title>Entomopathogenic bacteria.</title>
        <authorList>
            <person name="Machado R.A."/>
        </authorList>
    </citation>
    <scope>NUCLEOTIDE SEQUENCE [LARGE SCALE GENOMIC DNA]</scope>
    <source>
        <strain evidence="1 2">XENO-7</strain>
    </source>
</reference>
<name>A0ABT5M7P1_9GAMM</name>
<gene>
    <name evidence="1" type="ORF">PSI22_19315</name>
</gene>